<dbReference type="Gene3D" id="1.10.1780.10">
    <property type="entry name" value="Clp, N-terminal domain"/>
    <property type="match status" value="1"/>
</dbReference>
<dbReference type="AlphaFoldDB" id="A0A6P1CX71"/>
<name>A0A6P1CX71_9NOCA</name>
<sequence>MTTGDRDETITTITGAAPSVIVALRRAATIAAEHGHNHLGVEDLLAALLEPGSPLELRWRQRNLGALTFDEVRELAQATIPGAVIGDHGPADPATVVFEVSGRHSDEFTAMINQCS</sequence>
<dbReference type="RefSeq" id="WP_163847868.1">
    <property type="nucleotide sequence ID" value="NZ_JAAGVB010000074.1"/>
</dbReference>
<evidence type="ECO:0000313" key="1">
    <source>
        <dbReference type="EMBL" id="NEW36397.1"/>
    </source>
</evidence>
<accession>A0A6P1CX71</accession>
<proteinExistence type="predicted"/>
<reference evidence="1 2" key="1">
    <citation type="submission" date="2020-01" db="EMBL/GenBank/DDBJ databases">
        <title>Genetics and antimicrobial susceptibilities of Nocardia species isolated from the soil; a comparison with species isolated from humans.</title>
        <authorList>
            <person name="Carrasco G."/>
            <person name="Monzon S."/>
            <person name="Sansegundo M."/>
            <person name="Garcia E."/>
            <person name="Garrido N."/>
            <person name="Medina M.J."/>
            <person name="Villalon P."/>
            <person name="Ramirez-Arocha A.C."/>
            <person name="Jimenez P."/>
            <person name="Cuesta I."/>
            <person name="Valdezate S."/>
        </authorList>
    </citation>
    <scope>NUCLEOTIDE SEQUENCE [LARGE SCALE GENOMIC DNA]</scope>
    <source>
        <strain evidence="1 2">CNM20110626</strain>
    </source>
</reference>
<comment type="caution">
    <text evidence="1">The sequence shown here is derived from an EMBL/GenBank/DDBJ whole genome shotgun (WGS) entry which is preliminary data.</text>
</comment>
<organism evidence="1 2">
    <name type="scientific">Nocardia cyriacigeorgica</name>
    <dbReference type="NCBI Taxonomy" id="135487"/>
    <lineage>
        <taxon>Bacteria</taxon>
        <taxon>Bacillati</taxon>
        <taxon>Actinomycetota</taxon>
        <taxon>Actinomycetes</taxon>
        <taxon>Mycobacteriales</taxon>
        <taxon>Nocardiaceae</taxon>
        <taxon>Nocardia</taxon>
    </lineage>
</organism>
<dbReference type="EMBL" id="JAAGVB010000074">
    <property type="protein sequence ID" value="NEW36397.1"/>
    <property type="molecule type" value="Genomic_DNA"/>
</dbReference>
<dbReference type="InterPro" id="IPR036628">
    <property type="entry name" value="Clp_N_dom_sf"/>
</dbReference>
<dbReference type="Proteomes" id="UP000471166">
    <property type="component" value="Unassembled WGS sequence"/>
</dbReference>
<gene>
    <name evidence="1" type="ORF">GV791_28110</name>
</gene>
<protein>
    <submittedName>
        <fullName evidence="1">Uncharacterized protein</fullName>
    </submittedName>
</protein>
<evidence type="ECO:0000313" key="2">
    <source>
        <dbReference type="Proteomes" id="UP000471166"/>
    </source>
</evidence>